<name>A0ACC7S697_DOLFA</name>
<dbReference type="EMBL" id="VILF01000003">
    <property type="protein sequence ID" value="MTJ43846.1"/>
    <property type="molecule type" value="Genomic_DNA"/>
</dbReference>
<reference evidence="2" key="1">
    <citation type="journal article" date="2020" name="Toxins">
        <title>Phylogenomic Analysis of Secondary Metabolism in the Toxic Cyanobacterial Genera Anabaena, Dolichospermum and Aphanizomenon.</title>
        <authorList>
            <person name="Oesterholm J."/>
            <person name="Popin R.V."/>
            <person name="Fewer D.P."/>
            <person name="Sivonen K."/>
        </authorList>
    </citation>
    <scope>NUCLEOTIDE SEQUENCE [LARGE SCALE GENOMIC DNA]</scope>
    <source>
        <strain evidence="2">UHCC 0037</strain>
    </source>
</reference>
<proteinExistence type="predicted"/>
<evidence type="ECO:0000313" key="1">
    <source>
        <dbReference type="EMBL" id="MTJ43846.1"/>
    </source>
</evidence>
<accession>A0ACC7S697</accession>
<evidence type="ECO:0000313" key="2">
    <source>
        <dbReference type="Proteomes" id="UP001517388"/>
    </source>
</evidence>
<organism evidence="1 2">
    <name type="scientific">Dolichospermum flos-aquae UHCC 0037</name>
    <dbReference type="NCBI Taxonomy" id="2590026"/>
    <lineage>
        <taxon>Bacteria</taxon>
        <taxon>Bacillati</taxon>
        <taxon>Cyanobacteriota</taxon>
        <taxon>Cyanophyceae</taxon>
        <taxon>Nostocales</taxon>
        <taxon>Aphanizomenonaceae</taxon>
        <taxon>Dolichospermum</taxon>
    </lineage>
</organism>
<keyword evidence="2" id="KW-1185">Reference proteome</keyword>
<comment type="caution">
    <text evidence="1">The sequence shown here is derived from an EMBL/GenBank/DDBJ whole genome shotgun (WGS) entry which is preliminary data.</text>
</comment>
<gene>
    <name evidence="1" type="ORF">FJR39_11860</name>
</gene>
<sequence length="183" mass="21925">MNFESDIIGIRSTDTAFESLYIPFISFANQKQKKAVENYIIWQADKFFKKIEKINPAVINRTQLPYSKLITEKDFQDSKRIEINYFYKNFFHDLERDSDGKLKLKIKWSITFDEECTPIKLVSFRKDYRGYDPKPNDFSDKDVQGRPHRKYGTIEINGEPVFYYIYFTIQEILDVVKEIPHLY</sequence>
<dbReference type="Proteomes" id="UP001517388">
    <property type="component" value="Unassembled WGS sequence"/>
</dbReference>
<protein>
    <submittedName>
        <fullName evidence="1">Uncharacterized protein</fullName>
    </submittedName>
</protein>